<reference evidence="3" key="1">
    <citation type="submission" date="2012-12" db="EMBL/GenBank/DDBJ databases">
        <authorList>
            <person name="Hellsten U."/>
            <person name="Grimwood J."/>
            <person name="Chapman J.A."/>
            <person name="Shapiro H."/>
            <person name="Aerts A."/>
            <person name="Otillar R.P."/>
            <person name="Terry A.Y."/>
            <person name="Boore J.L."/>
            <person name="Simakov O."/>
            <person name="Marletaz F."/>
            <person name="Cho S.-J."/>
            <person name="Edsinger-Gonzales E."/>
            <person name="Havlak P."/>
            <person name="Kuo D.-H."/>
            <person name="Larsson T."/>
            <person name="Lv J."/>
            <person name="Arendt D."/>
            <person name="Savage R."/>
            <person name="Osoegawa K."/>
            <person name="de Jong P."/>
            <person name="Lindberg D.R."/>
            <person name="Seaver E.C."/>
            <person name="Weisblat D.A."/>
            <person name="Putnam N.H."/>
            <person name="Grigoriev I.V."/>
            <person name="Rokhsar D.S."/>
        </authorList>
    </citation>
    <scope>NUCLEOTIDE SEQUENCE</scope>
</reference>
<organism evidence="2 3">
    <name type="scientific">Helobdella robusta</name>
    <name type="common">Californian leech</name>
    <dbReference type="NCBI Taxonomy" id="6412"/>
    <lineage>
        <taxon>Eukaryota</taxon>
        <taxon>Metazoa</taxon>
        <taxon>Spiralia</taxon>
        <taxon>Lophotrochozoa</taxon>
        <taxon>Annelida</taxon>
        <taxon>Clitellata</taxon>
        <taxon>Hirudinea</taxon>
        <taxon>Rhynchobdellida</taxon>
        <taxon>Glossiphoniidae</taxon>
        <taxon>Helobdella</taxon>
    </lineage>
</organism>
<evidence type="ECO:0000313" key="1">
    <source>
        <dbReference type="EMBL" id="ESO03091.1"/>
    </source>
</evidence>
<dbReference type="GeneID" id="20204754"/>
<reference evidence="1 3" key="2">
    <citation type="journal article" date="2013" name="Nature">
        <title>Insights into bilaterian evolution from three spiralian genomes.</title>
        <authorList>
            <person name="Simakov O."/>
            <person name="Marletaz F."/>
            <person name="Cho S.J."/>
            <person name="Edsinger-Gonzales E."/>
            <person name="Havlak P."/>
            <person name="Hellsten U."/>
            <person name="Kuo D.H."/>
            <person name="Larsson T."/>
            <person name="Lv J."/>
            <person name="Arendt D."/>
            <person name="Savage R."/>
            <person name="Osoegawa K."/>
            <person name="de Jong P."/>
            <person name="Grimwood J."/>
            <person name="Chapman J.A."/>
            <person name="Shapiro H."/>
            <person name="Aerts A."/>
            <person name="Otillar R.P."/>
            <person name="Terry A.Y."/>
            <person name="Boore J.L."/>
            <person name="Grigoriev I.V."/>
            <person name="Lindberg D.R."/>
            <person name="Seaver E.C."/>
            <person name="Weisblat D.A."/>
            <person name="Putnam N.H."/>
            <person name="Rokhsar D.S."/>
        </authorList>
    </citation>
    <scope>NUCLEOTIDE SEQUENCE</scope>
</reference>
<protein>
    <submittedName>
        <fullName evidence="1 2">Uncharacterized protein</fullName>
    </submittedName>
</protein>
<dbReference type="AlphaFoldDB" id="T1F7F5"/>
<name>T1F7F5_HELRO</name>
<dbReference type="InParanoid" id="T1F7F5"/>
<dbReference type="EMBL" id="AMQM01004767">
    <property type="status" value="NOT_ANNOTATED_CDS"/>
    <property type="molecule type" value="Genomic_DNA"/>
</dbReference>
<dbReference type="KEGG" id="hro:HELRODRAFT_173973"/>
<dbReference type="RefSeq" id="XP_009018784.1">
    <property type="nucleotide sequence ID" value="XM_009020536.1"/>
</dbReference>
<dbReference type="EnsemblMetazoa" id="HelroT173973">
    <property type="protein sequence ID" value="HelroP173973"/>
    <property type="gene ID" value="HelroG173973"/>
</dbReference>
<reference evidence="2" key="3">
    <citation type="submission" date="2015-06" db="UniProtKB">
        <authorList>
            <consortium name="EnsemblMetazoa"/>
        </authorList>
    </citation>
    <scope>IDENTIFICATION</scope>
</reference>
<evidence type="ECO:0000313" key="3">
    <source>
        <dbReference type="Proteomes" id="UP000015101"/>
    </source>
</evidence>
<accession>T1F7F5</accession>
<dbReference type="EMBL" id="KB096676">
    <property type="protein sequence ID" value="ESO03091.1"/>
    <property type="molecule type" value="Genomic_DNA"/>
</dbReference>
<evidence type="ECO:0000313" key="2">
    <source>
        <dbReference type="EnsemblMetazoa" id="HelroP173973"/>
    </source>
</evidence>
<keyword evidence="3" id="KW-1185">Reference proteome</keyword>
<dbReference type="CTD" id="20204754"/>
<dbReference type="Proteomes" id="UP000015101">
    <property type="component" value="Unassembled WGS sequence"/>
</dbReference>
<proteinExistence type="predicted"/>
<sequence>MADQSGKLHRFPYHRQSQCYQAGVIIDGFHDNNNNNKNNNNNINNMKHNISICTDQERLTPITETTRHQAVVQLGTKSTTQPDVSHFLVHFQATTTSKTVQCNI</sequence>
<gene>
    <name evidence="2" type="primary">20204754</name>
    <name evidence="1" type="ORF">HELRODRAFT_173973</name>
</gene>
<dbReference type="HOGENOM" id="CLU_2252908_0_0_1"/>